<dbReference type="InterPro" id="IPR004360">
    <property type="entry name" value="Glyas_Fos-R_dOase_dom"/>
</dbReference>
<dbReference type="Gene3D" id="3.10.180.10">
    <property type="entry name" value="2,3-Dihydroxybiphenyl 1,2-Dioxygenase, domain 1"/>
    <property type="match status" value="1"/>
</dbReference>
<dbReference type="AlphaFoldDB" id="E1ZTF7"/>
<feature type="domain" description="Glyoxalase/fosfomycin resistance/dioxygenase" evidence="1">
    <location>
        <begin position="6"/>
        <end position="106"/>
    </location>
</feature>
<dbReference type="SUPFAM" id="SSF54593">
    <property type="entry name" value="Glyoxalase/Bleomycin resistance protein/Dihydroxybiphenyl dioxygenase"/>
    <property type="match status" value="1"/>
</dbReference>
<dbReference type="Pfam" id="PF00903">
    <property type="entry name" value="Glyoxalase"/>
    <property type="match status" value="1"/>
</dbReference>
<dbReference type="OrthoDB" id="2580091at2759"/>
<gene>
    <name evidence="2" type="ORF">CHLNCDRAFT_28616</name>
</gene>
<dbReference type="eggNOG" id="ENOG502RY6W">
    <property type="taxonomic scope" value="Eukaryota"/>
</dbReference>
<dbReference type="GeneID" id="17350311"/>
<evidence type="ECO:0000313" key="2">
    <source>
        <dbReference type="EMBL" id="EFN50894.1"/>
    </source>
</evidence>
<dbReference type="KEGG" id="cvr:CHLNCDRAFT_28616"/>
<proteinExistence type="predicted"/>
<dbReference type="RefSeq" id="XP_005842996.1">
    <property type="nucleotide sequence ID" value="XM_005842934.1"/>
</dbReference>
<dbReference type="Proteomes" id="UP000008141">
    <property type="component" value="Unassembled WGS sequence"/>
</dbReference>
<dbReference type="EMBL" id="GL433871">
    <property type="protein sequence ID" value="EFN50894.1"/>
    <property type="molecule type" value="Genomic_DNA"/>
</dbReference>
<reference evidence="2 3" key="1">
    <citation type="journal article" date="2010" name="Plant Cell">
        <title>The Chlorella variabilis NC64A genome reveals adaptation to photosymbiosis, coevolution with viruses, and cryptic sex.</title>
        <authorList>
            <person name="Blanc G."/>
            <person name="Duncan G."/>
            <person name="Agarkova I."/>
            <person name="Borodovsky M."/>
            <person name="Gurnon J."/>
            <person name="Kuo A."/>
            <person name="Lindquist E."/>
            <person name="Lucas S."/>
            <person name="Pangilinan J."/>
            <person name="Polle J."/>
            <person name="Salamov A."/>
            <person name="Terry A."/>
            <person name="Yamada T."/>
            <person name="Dunigan D.D."/>
            <person name="Grigoriev I.V."/>
            <person name="Claverie J.M."/>
            <person name="Van Etten J.L."/>
        </authorList>
    </citation>
    <scope>NUCLEOTIDE SEQUENCE [LARGE SCALE GENOMIC DNA]</scope>
    <source>
        <strain evidence="2 3">NC64A</strain>
    </source>
</reference>
<organism evidence="3">
    <name type="scientific">Chlorella variabilis</name>
    <name type="common">Green alga</name>
    <dbReference type="NCBI Taxonomy" id="554065"/>
    <lineage>
        <taxon>Eukaryota</taxon>
        <taxon>Viridiplantae</taxon>
        <taxon>Chlorophyta</taxon>
        <taxon>core chlorophytes</taxon>
        <taxon>Trebouxiophyceae</taxon>
        <taxon>Chlorellales</taxon>
        <taxon>Chlorellaceae</taxon>
        <taxon>Chlorella clade</taxon>
        <taxon>Chlorella</taxon>
    </lineage>
</organism>
<sequence>MAPPFHLAFPTHSIAAAREFYLDKLGFTEGRSSERWVDFNVFGHQLVAHLVDGYQAAKTHNQVDGDPVPVPHWGLALSVEQFHSLAARCRNSGITFAIHPHLRFKGAPGEQWTMFFYDCSGVGVLTAPAGCGVSGSAHQTSFSACRECPGV</sequence>
<evidence type="ECO:0000259" key="1">
    <source>
        <dbReference type="Pfam" id="PF00903"/>
    </source>
</evidence>
<dbReference type="InParanoid" id="E1ZTF7"/>
<name>E1ZTF7_CHLVA</name>
<dbReference type="CDD" id="cd08357">
    <property type="entry name" value="VOC_like"/>
    <property type="match status" value="1"/>
</dbReference>
<dbReference type="InterPro" id="IPR029068">
    <property type="entry name" value="Glyas_Bleomycin-R_OHBP_Dase"/>
</dbReference>
<accession>E1ZTF7</accession>
<dbReference type="PANTHER" id="PTHR39434:SF1">
    <property type="entry name" value="VOC DOMAIN-CONTAINING PROTEIN"/>
    <property type="match status" value="1"/>
</dbReference>
<dbReference type="PANTHER" id="PTHR39434">
    <property type="match status" value="1"/>
</dbReference>
<evidence type="ECO:0000313" key="3">
    <source>
        <dbReference type="Proteomes" id="UP000008141"/>
    </source>
</evidence>
<keyword evidence="3" id="KW-1185">Reference proteome</keyword>
<protein>
    <recommendedName>
        <fullName evidence="1">Glyoxalase/fosfomycin resistance/dioxygenase domain-containing protein</fullName>
    </recommendedName>
</protein>